<evidence type="ECO:0000313" key="4">
    <source>
        <dbReference type="EMBL" id="MBC2776082.1"/>
    </source>
</evidence>
<dbReference type="Gene3D" id="2.60.40.3650">
    <property type="match status" value="1"/>
</dbReference>
<sequence>MRPILLAAFAVLAMPVAAQAQNPVQNSAPEATPVVDAIPAARDIPYPGTMAIHVDATDTERAIFRVEQTIPVAQAGPMVLLYPEWLPGNHAPRGPIRHLAGLTIEANGQRIDWTRDPLDVYAFHIDVPEGATELRLRFQFLSATERNQGRIVMTAEMLNLQWEKMSFYPAGYYVRNIMVAPSVTLPAGWNSAVALRGARPGADGRISYDTVSYETLVDSPMFAGAHYRQDDLGNGLWLNTFADRASELAATDEQIAAHRRLSDQAVRLFGARHFDRYDFLFAITDTMSGIGLEHQRSSENAVPSGYFLEWDEGPGRRSLLPHELTHSWNGKFRRPAGLWTPDYRTPMQDNLLWVYEGQTTFWDTVLAARSGLYTPEQFREQLALRVAGLELRAGRAWRDLQDTAHDPIIAARQPNPWTSWQRSEDYYREGALVWLEIDQILRRETRGRRSLDDFARRFFGVNDGDWGQLTYTLDDIVETLEGIHAHDWRGLIERRLDENAQGAPTNGLELGSYRLAYRNEPSESLRQAQQANDYIDLSWSGGLAVGNDGRVQSVIWEGAAYQAGLTVGTEIVAINSYSFSTGLLADAIAAAADDGTDVELLVKNGDRYRTVTLNWQQGLRYPYLERVGSGRAGLDALIQPLR</sequence>
<evidence type="ECO:0000256" key="1">
    <source>
        <dbReference type="SAM" id="SignalP"/>
    </source>
</evidence>
<accession>A0A842HST6</accession>
<comment type="caution">
    <text evidence="4">The sequence shown here is derived from an EMBL/GenBank/DDBJ whole genome shotgun (WGS) entry which is preliminary data.</text>
</comment>
<dbReference type="InterPro" id="IPR027268">
    <property type="entry name" value="Peptidase_M4/M1_CTD_sf"/>
</dbReference>
<dbReference type="Pfam" id="PF17899">
    <property type="entry name" value="Peptidase_M61_N"/>
    <property type="match status" value="1"/>
</dbReference>
<name>A0A842HST6_9SPHN</name>
<dbReference type="InterPro" id="IPR040756">
    <property type="entry name" value="Peptidase_M61_N"/>
</dbReference>
<feature type="chain" id="PRO_5032808723" evidence="1">
    <location>
        <begin position="21"/>
        <end position="642"/>
    </location>
</feature>
<dbReference type="InterPro" id="IPR007963">
    <property type="entry name" value="Peptidase_M61_catalytic"/>
</dbReference>
<keyword evidence="1" id="KW-0732">Signal</keyword>
<organism evidence="4 5">
    <name type="scientific">Parasphingopyxis marina</name>
    <dbReference type="NCBI Taxonomy" id="2761622"/>
    <lineage>
        <taxon>Bacteria</taxon>
        <taxon>Pseudomonadati</taxon>
        <taxon>Pseudomonadota</taxon>
        <taxon>Alphaproteobacteria</taxon>
        <taxon>Sphingomonadales</taxon>
        <taxon>Sphingomonadaceae</taxon>
        <taxon>Parasphingopyxis</taxon>
    </lineage>
</organism>
<dbReference type="InterPro" id="IPR036034">
    <property type="entry name" value="PDZ_sf"/>
</dbReference>
<feature type="signal peptide" evidence="1">
    <location>
        <begin position="1"/>
        <end position="20"/>
    </location>
</feature>
<dbReference type="Pfam" id="PF05299">
    <property type="entry name" value="Peptidase_M61"/>
    <property type="match status" value="1"/>
</dbReference>
<dbReference type="Proteomes" id="UP000564378">
    <property type="component" value="Unassembled WGS sequence"/>
</dbReference>
<dbReference type="RefSeq" id="WP_185799399.1">
    <property type="nucleotide sequence ID" value="NZ_JACJVJ010000001.1"/>
</dbReference>
<dbReference type="Gene3D" id="1.10.390.10">
    <property type="entry name" value="Neutral Protease Domain 2"/>
    <property type="match status" value="1"/>
</dbReference>
<dbReference type="Gene3D" id="2.30.42.10">
    <property type="match status" value="1"/>
</dbReference>
<evidence type="ECO:0000313" key="5">
    <source>
        <dbReference type="Proteomes" id="UP000564378"/>
    </source>
</evidence>
<evidence type="ECO:0000259" key="2">
    <source>
        <dbReference type="Pfam" id="PF05299"/>
    </source>
</evidence>
<keyword evidence="5" id="KW-1185">Reference proteome</keyword>
<evidence type="ECO:0000259" key="3">
    <source>
        <dbReference type="Pfam" id="PF17899"/>
    </source>
</evidence>
<feature type="domain" description="Peptidase M61 N-terminal" evidence="3">
    <location>
        <begin position="52"/>
        <end position="225"/>
    </location>
</feature>
<feature type="domain" description="Peptidase M61 catalytic" evidence="2">
    <location>
        <begin position="317"/>
        <end position="433"/>
    </location>
</feature>
<dbReference type="EMBL" id="JACJVJ010000001">
    <property type="protein sequence ID" value="MBC2776082.1"/>
    <property type="molecule type" value="Genomic_DNA"/>
</dbReference>
<proteinExistence type="predicted"/>
<gene>
    <name evidence="4" type="ORF">H6P80_00480</name>
</gene>
<reference evidence="4 5" key="1">
    <citation type="submission" date="2020-08" db="EMBL/GenBank/DDBJ databases">
        <title>Draft genome sequence of Parasphingopyxis sp. GrpM-11.</title>
        <authorList>
            <person name="Oh J."/>
            <person name="Roh D.-H."/>
        </authorList>
    </citation>
    <scope>NUCLEOTIDE SEQUENCE [LARGE SCALE GENOMIC DNA]</scope>
    <source>
        <strain evidence="4 5">GrpM-11</strain>
    </source>
</reference>
<dbReference type="PIRSF" id="PIRSF016493">
    <property type="entry name" value="Glycyl_aminpptds"/>
    <property type="match status" value="1"/>
</dbReference>
<dbReference type="InterPro" id="IPR024191">
    <property type="entry name" value="Peptidase_M61"/>
</dbReference>
<protein>
    <submittedName>
        <fullName evidence="4">M61 family metallopeptidase</fullName>
    </submittedName>
</protein>
<dbReference type="SUPFAM" id="SSF50156">
    <property type="entry name" value="PDZ domain-like"/>
    <property type="match status" value="1"/>
</dbReference>
<dbReference type="AlphaFoldDB" id="A0A842HST6"/>